<dbReference type="InterPro" id="IPR001669">
    <property type="entry name" value="Arg_repress"/>
</dbReference>
<dbReference type="Gene3D" id="1.10.10.10">
    <property type="entry name" value="Winged helix-like DNA-binding domain superfamily/Winged helix DNA-binding domain"/>
    <property type="match status" value="1"/>
</dbReference>
<evidence type="ECO:0000313" key="11">
    <source>
        <dbReference type="EMBL" id="RYV49457.1"/>
    </source>
</evidence>
<keyword evidence="6 8" id="KW-0238">DNA-binding</keyword>
<dbReference type="Pfam" id="PF01316">
    <property type="entry name" value="Arg_repressor"/>
    <property type="match status" value="1"/>
</dbReference>
<keyword evidence="4 8" id="KW-0678">Repressor</keyword>
<proteinExistence type="inferred from homology"/>
<keyword evidence="7 8" id="KW-0804">Transcription</keyword>
<evidence type="ECO:0000256" key="2">
    <source>
        <dbReference type="ARBA" id="ARBA00008316"/>
    </source>
</evidence>
<evidence type="ECO:0000256" key="1">
    <source>
        <dbReference type="ARBA" id="ARBA00004496"/>
    </source>
</evidence>
<dbReference type="OrthoDB" id="7060358at2"/>
<dbReference type="GO" id="GO:0005737">
    <property type="term" value="C:cytoplasm"/>
    <property type="evidence" value="ECO:0007669"/>
    <property type="project" value="UniProtKB-SubCell"/>
</dbReference>
<comment type="subcellular location">
    <subcellularLocation>
        <location evidence="1 8">Cytoplasm</location>
    </subcellularLocation>
</comment>
<dbReference type="PANTHER" id="PTHR34471">
    <property type="entry name" value="ARGININE REPRESSOR"/>
    <property type="match status" value="1"/>
</dbReference>
<evidence type="ECO:0000256" key="8">
    <source>
        <dbReference type="HAMAP-Rule" id="MF_00173"/>
    </source>
</evidence>
<feature type="domain" description="Arginine repressor C-terminal" evidence="10">
    <location>
        <begin position="104"/>
        <end position="161"/>
    </location>
</feature>
<gene>
    <name evidence="8" type="primary">argR</name>
    <name evidence="11" type="ORF">EUA98_18700</name>
</gene>
<keyword evidence="5 8" id="KW-0805">Transcription regulation</keyword>
<keyword evidence="3 8" id="KW-0963">Cytoplasm</keyword>
<evidence type="ECO:0000259" key="10">
    <source>
        <dbReference type="Pfam" id="PF02863"/>
    </source>
</evidence>
<dbReference type="UniPathway" id="UPA00068"/>
<keyword evidence="12" id="KW-1185">Reference proteome</keyword>
<evidence type="ECO:0000256" key="3">
    <source>
        <dbReference type="ARBA" id="ARBA00022490"/>
    </source>
</evidence>
<dbReference type="GO" id="GO:0003700">
    <property type="term" value="F:DNA-binding transcription factor activity"/>
    <property type="evidence" value="ECO:0007669"/>
    <property type="project" value="UniProtKB-UniRule"/>
</dbReference>
<dbReference type="Gene3D" id="3.30.1360.40">
    <property type="match status" value="1"/>
</dbReference>
<dbReference type="SUPFAM" id="SSF46785">
    <property type="entry name" value="Winged helix' DNA-binding domain"/>
    <property type="match status" value="1"/>
</dbReference>
<dbReference type="HAMAP" id="MF_00173">
    <property type="entry name" value="Arg_repressor"/>
    <property type="match status" value="1"/>
</dbReference>
<comment type="caution">
    <text evidence="11">The sequence shown here is derived from an EMBL/GenBank/DDBJ whole genome shotgun (WGS) entry which is preliminary data.</text>
</comment>
<comment type="pathway">
    <text evidence="8">Amino-acid biosynthesis; L-arginine biosynthesis [regulation].</text>
</comment>
<keyword evidence="8" id="KW-0028">Amino-acid biosynthesis</keyword>
<dbReference type="GO" id="GO:0003677">
    <property type="term" value="F:DNA binding"/>
    <property type="evidence" value="ECO:0007669"/>
    <property type="project" value="UniProtKB-KW"/>
</dbReference>
<dbReference type="InterPro" id="IPR036388">
    <property type="entry name" value="WH-like_DNA-bd_sf"/>
</dbReference>
<evidence type="ECO:0000256" key="7">
    <source>
        <dbReference type="ARBA" id="ARBA00023163"/>
    </source>
</evidence>
<evidence type="ECO:0000313" key="12">
    <source>
        <dbReference type="Proteomes" id="UP000293764"/>
    </source>
</evidence>
<reference evidence="11 12" key="1">
    <citation type="submission" date="2019-01" db="EMBL/GenBank/DDBJ databases">
        <title>Novel species of Cellulomonas.</title>
        <authorList>
            <person name="Liu Q."/>
            <person name="Xin Y.-H."/>
        </authorList>
    </citation>
    <scope>NUCLEOTIDE SEQUENCE [LARGE SCALE GENOMIC DNA]</scope>
    <source>
        <strain evidence="11 12">HLT2-17</strain>
    </source>
</reference>
<sequence length="188" mass="18933">MSAVDDLGTARVPATKAARHALIATLLSRRPVHSQPELAAALAEVGVSVTQATLSRDLVELRAVKIRTATGALAYAVPAEGGDRSPQPAADTEYLAARLARLCAELLVTADASGDLVVLRTPPGAAQFFASAIDHSVMPGVLGTIAGDDTVLVIARENDGAAGGSSGRALAARFLALASTTSAAAAPD</sequence>
<dbReference type="SUPFAM" id="SSF55252">
    <property type="entry name" value="C-terminal domain of arginine repressor"/>
    <property type="match status" value="1"/>
</dbReference>
<feature type="domain" description="Arginine repressor DNA-binding" evidence="9">
    <location>
        <begin position="15"/>
        <end position="82"/>
    </location>
</feature>
<dbReference type="PANTHER" id="PTHR34471:SF1">
    <property type="entry name" value="ARGININE REPRESSOR"/>
    <property type="match status" value="1"/>
</dbReference>
<dbReference type="NCBIfam" id="NF002880">
    <property type="entry name" value="PRK03341.1"/>
    <property type="match status" value="1"/>
</dbReference>
<dbReference type="GO" id="GO:0051259">
    <property type="term" value="P:protein complex oligomerization"/>
    <property type="evidence" value="ECO:0007669"/>
    <property type="project" value="InterPro"/>
</dbReference>
<evidence type="ECO:0000256" key="6">
    <source>
        <dbReference type="ARBA" id="ARBA00023125"/>
    </source>
</evidence>
<evidence type="ECO:0000256" key="5">
    <source>
        <dbReference type="ARBA" id="ARBA00023015"/>
    </source>
</evidence>
<dbReference type="Proteomes" id="UP000293764">
    <property type="component" value="Unassembled WGS sequence"/>
</dbReference>
<dbReference type="AlphaFoldDB" id="A0A4Q5MYY6"/>
<name>A0A4Q5MYY6_9MICO</name>
<organism evidence="11 12">
    <name type="scientific">Pengzhenrongella frigida</name>
    <dbReference type="NCBI Taxonomy" id="1259133"/>
    <lineage>
        <taxon>Bacteria</taxon>
        <taxon>Bacillati</taxon>
        <taxon>Actinomycetota</taxon>
        <taxon>Actinomycetes</taxon>
        <taxon>Micrococcales</taxon>
        <taxon>Pengzhenrongella</taxon>
    </lineage>
</organism>
<evidence type="ECO:0000256" key="4">
    <source>
        <dbReference type="ARBA" id="ARBA00022491"/>
    </source>
</evidence>
<dbReference type="InterPro" id="IPR020900">
    <property type="entry name" value="Arg_repress_DNA-bd"/>
</dbReference>
<keyword evidence="8" id="KW-0055">Arginine biosynthesis</keyword>
<dbReference type="GO" id="GO:1900079">
    <property type="term" value="P:regulation of arginine biosynthetic process"/>
    <property type="evidence" value="ECO:0007669"/>
    <property type="project" value="UniProtKB-UniRule"/>
</dbReference>
<dbReference type="GO" id="GO:0006526">
    <property type="term" value="P:L-arginine biosynthetic process"/>
    <property type="evidence" value="ECO:0007669"/>
    <property type="project" value="UniProtKB-UniPathway"/>
</dbReference>
<accession>A0A4Q5MYY6</accession>
<dbReference type="InterPro" id="IPR036251">
    <property type="entry name" value="Arg_repress_C_sf"/>
</dbReference>
<comment type="function">
    <text evidence="8">Regulates arginine biosynthesis genes.</text>
</comment>
<dbReference type="Pfam" id="PF02863">
    <property type="entry name" value="Arg_repressor_C"/>
    <property type="match status" value="1"/>
</dbReference>
<protein>
    <recommendedName>
        <fullName evidence="8">Arginine repressor</fullName>
    </recommendedName>
</protein>
<dbReference type="InterPro" id="IPR020899">
    <property type="entry name" value="Arg_repress_C"/>
</dbReference>
<dbReference type="RefSeq" id="WP_130104207.1">
    <property type="nucleotide sequence ID" value="NZ_SDWW01000073.1"/>
</dbReference>
<dbReference type="EMBL" id="SDWW01000073">
    <property type="protein sequence ID" value="RYV49457.1"/>
    <property type="molecule type" value="Genomic_DNA"/>
</dbReference>
<comment type="similarity">
    <text evidence="2 8">Belongs to the ArgR family.</text>
</comment>
<dbReference type="PRINTS" id="PR01467">
    <property type="entry name" value="ARGREPRESSOR"/>
</dbReference>
<evidence type="ECO:0000259" key="9">
    <source>
        <dbReference type="Pfam" id="PF01316"/>
    </source>
</evidence>
<dbReference type="GO" id="GO:0034618">
    <property type="term" value="F:arginine binding"/>
    <property type="evidence" value="ECO:0007669"/>
    <property type="project" value="InterPro"/>
</dbReference>
<dbReference type="InterPro" id="IPR036390">
    <property type="entry name" value="WH_DNA-bd_sf"/>
</dbReference>